<comment type="caution">
    <text evidence="2">The sequence shown here is derived from an EMBL/GenBank/DDBJ whole genome shotgun (WGS) entry which is preliminary data.</text>
</comment>
<evidence type="ECO:0000256" key="1">
    <source>
        <dbReference type="SAM" id="MobiDB-lite"/>
    </source>
</evidence>
<organism evidence="2 3">
    <name type="scientific">Neonectria punicea</name>
    <dbReference type="NCBI Taxonomy" id="979145"/>
    <lineage>
        <taxon>Eukaryota</taxon>
        <taxon>Fungi</taxon>
        <taxon>Dikarya</taxon>
        <taxon>Ascomycota</taxon>
        <taxon>Pezizomycotina</taxon>
        <taxon>Sordariomycetes</taxon>
        <taxon>Hypocreomycetidae</taxon>
        <taxon>Hypocreales</taxon>
        <taxon>Nectriaceae</taxon>
        <taxon>Neonectria</taxon>
    </lineage>
</organism>
<name>A0ABR1HDN7_9HYPO</name>
<evidence type="ECO:0000313" key="2">
    <source>
        <dbReference type="EMBL" id="KAK7418952.1"/>
    </source>
</evidence>
<feature type="region of interest" description="Disordered" evidence="1">
    <location>
        <begin position="71"/>
        <end position="90"/>
    </location>
</feature>
<keyword evidence="3" id="KW-1185">Reference proteome</keyword>
<protein>
    <submittedName>
        <fullName evidence="2">Uncharacterized protein</fullName>
    </submittedName>
</protein>
<reference evidence="2 3" key="1">
    <citation type="journal article" date="2025" name="Microbiol. Resour. Announc.">
        <title>Draft genome sequences for Neonectria magnoliae and Neonectria punicea, canker pathogens of Liriodendron tulipifera and Acer saccharum in West Virginia.</title>
        <authorList>
            <person name="Petronek H.M."/>
            <person name="Kasson M.T."/>
            <person name="Metheny A.M."/>
            <person name="Stauder C.M."/>
            <person name="Lovett B."/>
            <person name="Lynch S.C."/>
            <person name="Garnas J.R."/>
            <person name="Kasson L.R."/>
            <person name="Stajich J.E."/>
        </authorList>
    </citation>
    <scope>NUCLEOTIDE SEQUENCE [LARGE SCALE GENOMIC DNA]</scope>
    <source>
        <strain evidence="2 3">NRRL 64653</strain>
    </source>
</reference>
<gene>
    <name evidence="2" type="ORF">QQX98_003655</name>
</gene>
<dbReference type="Proteomes" id="UP001498476">
    <property type="component" value="Unassembled WGS sequence"/>
</dbReference>
<evidence type="ECO:0000313" key="3">
    <source>
        <dbReference type="Proteomes" id="UP001498476"/>
    </source>
</evidence>
<proteinExistence type="predicted"/>
<sequence>MFLALERRPPPDEAILDAFKNGGSCFLFDRPIIYGEALPEIESFREILDYIRGGFKTSVPELTDTLLGTQQLTLDDEEDPESAVPSVASS</sequence>
<dbReference type="EMBL" id="JAZAVJ010000042">
    <property type="protein sequence ID" value="KAK7418952.1"/>
    <property type="molecule type" value="Genomic_DNA"/>
</dbReference>
<accession>A0ABR1HDN7</accession>